<accession>A0AAW1NYU7</accession>
<dbReference type="EMBL" id="JALJOQ010000061">
    <property type="protein sequence ID" value="KAK9803199.1"/>
    <property type="molecule type" value="Genomic_DNA"/>
</dbReference>
<dbReference type="InterPro" id="IPR006439">
    <property type="entry name" value="HAD-SF_hydro_IA"/>
</dbReference>
<dbReference type="CDD" id="cd07505">
    <property type="entry name" value="HAD_BPGM-like"/>
    <property type="match status" value="1"/>
</dbReference>
<dbReference type="Gene3D" id="3.40.50.1000">
    <property type="entry name" value="HAD superfamily/HAD-like"/>
    <property type="match status" value="1"/>
</dbReference>
<evidence type="ECO:0000313" key="1">
    <source>
        <dbReference type="EMBL" id="KAK9803199.1"/>
    </source>
</evidence>
<dbReference type="Pfam" id="PF00702">
    <property type="entry name" value="Hydrolase"/>
    <property type="match status" value="1"/>
</dbReference>
<organism evidence="1 2">
    <name type="scientific">Symbiochloris irregularis</name>
    <dbReference type="NCBI Taxonomy" id="706552"/>
    <lineage>
        <taxon>Eukaryota</taxon>
        <taxon>Viridiplantae</taxon>
        <taxon>Chlorophyta</taxon>
        <taxon>core chlorophytes</taxon>
        <taxon>Trebouxiophyceae</taxon>
        <taxon>Trebouxiales</taxon>
        <taxon>Trebouxiaceae</taxon>
        <taxon>Symbiochloris</taxon>
    </lineage>
</organism>
<dbReference type="PANTHER" id="PTHR47108">
    <property type="entry name" value="5-AMINO-6-(5-PHOSPHO-D-RIBITYLAMINO)URACIL PHOSPHATASE, CHLOROPLASTIC"/>
    <property type="match status" value="1"/>
</dbReference>
<dbReference type="InterPro" id="IPR023198">
    <property type="entry name" value="PGP-like_dom2"/>
</dbReference>
<gene>
    <name evidence="1" type="ORF">WJX73_001934</name>
</gene>
<protein>
    <submittedName>
        <fullName evidence="1">Uncharacterized protein</fullName>
    </submittedName>
</protein>
<evidence type="ECO:0000313" key="2">
    <source>
        <dbReference type="Proteomes" id="UP001465755"/>
    </source>
</evidence>
<name>A0AAW1NYU7_9CHLO</name>
<dbReference type="InterPro" id="IPR036412">
    <property type="entry name" value="HAD-like_sf"/>
</dbReference>
<dbReference type="Gene3D" id="1.10.150.240">
    <property type="entry name" value="Putative phosphatase, domain 2"/>
    <property type="match status" value="1"/>
</dbReference>
<dbReference type="PANTHER" id="PTHR47108:SF1">
    <property type="entry name" value="5-AMINO-6-(5-PHOSPHO-D-RIBITYLAMINO)URACIL PHOSPHATASE, CHLOROPLASTIC"/>
    <property type="match status" value="1"/>
</dbReference>
<sequence>MAHLRVLSSHLSSSASAVHHRRVCEGSQAELRTAAGRIENVADDPSLANPLARHNRLNTAWMGVVMEYQGVVVEETYQLHRQAWLQLAEEEGKPVPPQWRLDRTDGMKAEQVIQEVFCWTRNFTEVRRLARRKEQLYCQILGNQQPMVTLGLQALLNTLAKNQVPAALASAEPEERLRSALESLGLQDAFEAVVSAEDVSRGRPDPEAYLYAAQQLGRPPVRCVVIGNSNQSVEAARECGMAAVVVAGRRPLYELGAADLVVKELSELSVLGLKQLFRMEDLVEPQGLELQPELEPETLTGMVFH</sequence>
<dbReference type="SUPFAM" id="SSF56784">
    <property type="entry name" value="HAD-like"/>
    <property type="match status" value="1"/>
</dbReference>
<dbReference type="Proteomes" id="UP001465755">
    <property type="component" value="Unassembled WGS sequence"/>
</dbReference>
<reference evidence="1 2" key="1">
    <citation type="journal article" date="2024" name="Nat. Commun.">
        <title>Phylogenomics reveals the evolutionary origins of lichenization in chlorophyte algae.</title>
        <authorList>
            <person name="Puginier C."/>
            <person name="Libourel C."/>
            <person name="Otte J."/>
            <person name="Skaloud P."/>
            <person name="Haon M."/>
            <person name="Grisel S."/>
            <person name="Petersen M."/>
            <person name="Berrin J.G."/>
            <person name="Delaux P.M."/>
            <person name="Dal Grande F."/>
            <person name="Keller J."/>
        </authorList>
    </citation>
    <scope>NUCLEOTIDE SEQUENCE [LARGE SCALE GENOMIC DNA]</scope>
    <source>
        <strain evidence="1 2">SAG 2036</strain>
    </source>
</reference>
<comment type="caution">
    <text evidence="1">The sequence shown here is derived from an EMBL/GenBank/DDBJ whole genome shotgun (WGS) entry which is preliminary data.</text>
</comment>
<dbReference type="AlphaFoldDB" id="A0AAW1NYU7"/>
<dbReference type="NCBIfam" id="TIGR01509">
    <property type="entry name" value="HAD-SF-IA-v3"/>
    <property type="match status" value="1"/>
</dbReference>
<dbReference type="InterPro" id="IPR023214">
    <property type="entry name" value="HAD_sf"/>
</dbReference>
<keyword evidence="2" id="KW-1185">Reference proteome</keyword>
<proteinExistence type="predicted"/>